<proteinExistence type="predicted"/>
<reference evidence="1" key="4">
    <citation type="submission" date="2019-03" db="UniProtKB">
        <authorList>
            <consortium name="EnsemblPlants"/>
        </authorList>
    </citation>
    <scope>IDENTIFICATION</scope>
</reference>
<reference evidence="1" key="3">
    <citation type="journal article" date="2017" name="Nature">
        <title>Genome sequence of the progenitor of the wheat D genome Aegilops tauschii.</title>
        <authorList>
            <person name="Luo M.C."/>
            <person name="Gu Y.Q."/>
            <person name="Puiu D."/>
            <person name="Wang H."/>
            <person name="Twardziok S.O."/>
            <person name="Deal K.R."/>
            <person name="Huo N."/>
            <person name="Zhu T."/>
            <person name="Wang L."/>
            <person name="Wang Y."/>
            <person name="McGuire P.E."/>
            <person name="Liu S."/>
            <person name="Long H."/>
            <person name="Ramasamy R.K."/>
            <person name="Rodriguez J.C."/>
            <person name="Van S.L."/>
            <person name="Yuan L."/>
            <person name="Wang Z."/>
            <person name="Xia Z."/>
            <person name="Xiao L."/>
            <person name="Anderson O.D."/>
            <person name="Ouyang S."/>
            <person name="Liang Y."/>
            <person name="Zimin A.V."/>
            <person name="Pertea G."/>
            <person name="Qi P."/>
            <person name="Bennetzen J.L."/>
            <person name="Dai X."/>
            <person name="Dawson M.W."/>
            <person name="Muller H.G."/>
            <person name="Kugler K."/>
            <person name="Rivarola-Duarte L."/>
            <person name="Spannagl M."/>
            <person name="Mayer K.F.X."/>
            <person name="Lu F.H."/>
            <person name="Bevan M.W."/>
            <person name="Leroy P."/>
            <person name="Li P."/>
            <person name="You F.M."/>
            <person name="Sun Q."/>
            <person name="Liu Z."/>
            <person name="Lyons E."/>
            <person name="Wicker T."/>
            <person name="Salzberg S.L."/>
            <person name="Devos K.M."/>
            <person name="Dvorak J."/>
        </authorList>
    </citation>
    <scope>NUCLEOTIDE SEQUENCE [LARGE SCALE GENOMIC DNA]</scope>
    <source>
        <strain evidence="1">cv. AL8/78</strain>
    </source>
</reference>
<dbReference type="AlphaFoldDB" id="A0A453KGG7"/>
<protein>
    <submittedName>
        <fullName evidence="1">Uncharacterized protein</fullName>
    </submittedName>
</protein>
<dbReference type="Gramene" id="AET5Gv20409600.21">
    <property type="protein sequence ID" value="AET5Gv20409600.21"/>
    <property type="gene ID" value="AET5Gv20409600"/>
</dbReference>
<name>A0A453KGG7_AEGTS</name>
<organism evidence="1 2">
    <name type="scientific">Aegilops tauschii subsp. strangulata</name>
    <name type="common">Goatgrass</name>
    <dbReference type="NCBI Taxonomy" id="200361"/>
    <lineage>
        <taxon>Eukaryota</taxon>
        <taxon>Viridiplantae</taxon>
        <taxon>Streptophyta</taxon>
        <taxon>Embryophyta</taxon>
        <taxon>Tracheophyta</taxon>
        <taxon>Spermatophyta</taxon>
        <taxon>Magnoliopsida</taxon>
        <taxon>Liliopsida</taxon>
        <taxon>Poales</taxon>
        <taxon>Poaceae</taxon>
        <taxon>BOP clade</taxon>
        <taxon>Pooideae</taxon>
        <taxon>Triticodae</taxon>
        <taxon>Triticeae</taxon>
        <taxon>Triticinae</taxon>
        <taxon>Aegilops</taxon>
    </lineage>
</organism>
<reference evidence="2" key="1">
    <citation type="journal article" date="2014" name="Science">
        <title>Ancient hybridizations among the ancestral genomes of bread wheat.</title>
        <authorList>
            <consortium name="International Wheat Genome Sequencing Consortium,"/>
            <person name="Marcussen T."/>
            <person name="Sandve S.R."/>
            <person name="Heier L."/>
            <person name="Spannagl M."/>
            <person name="Pfeifer M."/>
            <person name="Jakobsen K.S."/>
            <person name="Wulff B.B."/>
            <person name="Steuernagel B."/>
            <person name="Mayer K.F."/>
            <person name="Olsen O.A."/>
        </authorList>
    </citation>
    <scope>NUCLEOTIDE SEQUENCE [LARGE SCALE GENOMIC DNA]</scope>
    <source>
        <strain evidence="2">cv. AL8/78</strain>
    </source>
</reference>
<dbReference type="Gramene" id="AET5Gv20409600.16">
    <property type="protein sequence ID" value="AET5Gv20409600.16"/>
    <property type="gene ID" value="AET5Gv20409600"/>
</dbReference>
<sequence length="114" mass="13040">MCLCKVQRSRQTKGRWGHMRCPDHCLVPRMGVTMLLKFCCYIVLGNVFIKLPCQPFAIYSQTSDIFLRSCLLPSPPPFPDSYIPPSALEQEKEADDLLPQRHCFLQLTILLING</sequence>
<evidence type="ECO:0000313" key="1">
    <source>
        <dbReference type="EnsemblPlants" id="AET5Gv20409600.16"/>
    </source>
</evidence>
<keyword evidence="2" id="KW-1185">Reference proteome</keyword>
<dbReference type="EnsemblPlants" id="AET5Gv20409600.16">
    <property type="protein sequence ID" value="AET5Gv20409600.16"/>
    <property type="gene ID" value="AET5Gv20409600"/>
</dbReference>
<dbReference type="EnsemblPlants" id="AET5Gv20409600.21">
    <property type="protein sequence ID" value="AET5Gv20409600.21"/>
    <property type="gene ID" value="AET5Gv20409600"/>
</dbReference>
<dbReference type="Proteomes" id="UP000015105">
    <property type="component" value="Chromosome 5D"/>
</dbReference>
<dbReference type="Gramene" id="AET5Gv20409600.18">
    <property type="protein sequence ID" value="AET5Gv20409600.18"/>
    <property type="gene ID" value="AET5Gv20409600"/>
</dbReference>
<evidence type="ECO:0000313" key="2">
    <source>
        <dbReference type="Proteomes" id="UP000015105"/>
    </source>
</evidence>
<dbReference type="EnsemblPlants" id="AET5Gv20409600.18">
    <property type="protein sequence ID" value="AET5Gv20409600.18"/>
    <property type="gene ID" value="AET5Gv20409600"/>
</dbReference>
<accession>A0A453KGG7</accession>
<reference evidence="1" key="5">
    <citation type="journal article" date="2021" name="G3 (Bethesda)">
        <title>Aegilops tauschii genome assembly Aet v5.0 features greater sequence contiguity and improved annotation.</title>
        <authorList>
            <person name="Wang L."/>
            <person name="Zhu T."/>
            <person name="Rodriguez J.C."/>
            <person name="Deal K.R."/>
            <person name="Dubcovsky J."/>
            <person name="McGuire P.E."/>
            <person name="Lux T."/>
            <person name="Spannagl M."/>
            <person name="Mayer K.F.X."/>
            <person name="Baldrich P."/>
            <person name="Meyers B.C."/>
            <person name="Huo N."/>
            <person name="Gu Y.Q."/>
            <person name="Zhou H."/>
            <person name="Devos K.M."/>
            <person name="Bennetzen J.L."/>
            <person name="Unver T."/>
            <person name="Budak H."/>
            <person name="Gulick P.J."/>
            <person name="Galiba G."/>
            <person name="Kalapos B."/>
            <person name="Nelson D.R."/>
            <person name="Li P."/>
            <person name="You F.M."/>
            <person name="Luo M.C."/>
            <person name="Dvorak J."/>
        </authorList>
    </citation>
    <scope>NUCLEOTIDE SEQUENCE [LARGE SCALE GENOMIC DNA]</scope>
    <source>
        <strain evidence="1">cv. AL8/78</strain>
    </source>
</reference>
<reference evidence="2" key="2">
    <citation type="journal article" date="2017" name="Nat. Plants">
        <title>The Aegilops tauschii genome reveals multiple impacts of transposons.</title>
        <authorList>
            <person name="Zhao G."/>
            <person name="Zou C."/>
            <person name="Li K."/>
            <person name="Wang K."/>
            <person name="Li T."/>
            <person name="Gao L."/>
            <person name="Zhang X."/>
            <person name="Wang H."/>
            <person name="Yang Z."/>
            <person name="Liu X."/>
            <person name="Jiang W."/>
            <person name="Mao L."/>
            <person name="Kong X."/>
            <person name="Jiao Y."/>
            <person name="Jia J."/>
        </authorList>
    </citation>
    <scope>NUCLEOTIDE SEQUENCE [LARGE SCALE GENOMIC DNA]</scope>
    <source>
        <strain evidence="2">cv. AL8/78</strain>
    </source>
</reference>